<gene>
    <name evidence="1" type="ORF">CEXT_337831</name>
</gene>
<dbReference type="EMBL" id="BPLR01010896">
    <property type="protein sequence ID" value="GIY42797.1"/>
    <property type="molecule type" value="Genomic_DNA"/>
</dbReference>
<sequence>MSHPDVLPMFKIGYESSRTVVADSADAGHMRSLRPVDSPFGLNGPARLRFVTSSSIRSECFCASLARIPDPGIQLTGGKLLPPYISELYCQKTDSNYRSADLIAILLVLSAVNYTSHLGKNKLFFGNYGCNASHQLLDYPSHWRFLGKPSGNMQTLKQLSLKNISRRVYPTSLLVNRHRRSSA</sequence>
<protein>
    <submittedName>
        <fullName evidence="1">Uncharacterized protein</fullName>
    </submittedName>
</protein>
<accession>A0AAV4TD29</accession>
<dbReference type="AlphaFoldDB" id="A0AAV4TD29"/>
<keyword evidence="2" id="KW-1185">Reference proteome</keyword>
<organism evidence="1 2">
    <name type="scientific">Caerostris extrusa</name>
    <name type="common">Bark spider</name>
    <name type="synonym">Caerostris bankana</name>
    <dbReference type="NCBI Taxonomy" id="172846"/>
    <lineage>
        <taxon>Eukaryota</taxon>
        <taxon>Metazoa</taxon>
        <taxon>Ecdysozoa</taxon>
        <taxon>Arthropoda</taxon>
        <taxon>Chelicerata</taxon>
        <taxon>Arachnida</taxon>
        <taxon>Araneae</taxon>
        <taxon>Araneomorphae</taxon>
        <taxon>Entelegynae</taxon>
        <taxon>Araneoidea</taxon>
        <taxon>Araneidae</taxon>
        <taxon>Caerostris</taxon>
    </lineage>
</organism>
<proteinExistence type="predicted"/>
<name>A0AAV4TD29_CAEEX</name>
<evidence type="ECO:0000313" key="1">
    <source>
        <dbReference type="EMBL" id="GIY42797.1"/>
    </source>
</evidence>
<reference evidence="1 2" key="1">
    <citation type="submission" date="2021-06" db="EMBL/GenBank/DDBJ databases">
        <title>Caerostris extrusa draft genome.</title>
        <authorList>
            <person name="Kono N."/>
            <person name="Arakawa K."/>
        </authorList>
    </citation>
    <scope>NUCLEOTIDE SEQUENCE [LARGE SCALE GENOMIC DNA]</scope>
</reference>
<evidence type="ECO:0000313" key="2">
    <source>
        <dbReference type="Proteomes" id="UP001054945"/>
    </source>
</evidence>
<comment type="caution">
    <text evidence="1">The sequence shown here is derived from an EMBL/GenBank/DDBJ whole genome shotgun (WGS) entry which is preliminary data.</text>
</comment>
<dbReference type="Proteomes" id="UP001054945">
    <property type="component" value="Unassembled WGS sequence"/>
</dbReference>